<organism evidence="5 6">
    <name type="scientific">Chrysophaeum taylorii</name>
    <dbReference type="NCBI Taxonomy" id="2483200"/>
    <lineage>
        <taxon>Eukaryota</taxon>
        <taxon>Sar</taxon>
        <taxon>Stramenopiles</taxon>
        <taxon>Ochrophyta</taxon>
        <taxon>Pelagophyceae</taxon>
        <taxon>Pelagomonadales</taxon>
        <taxon>Pelagomonadaceae</taxon>
        <taxon>Chrysophaeum</taxon>
    </lineage>
</organism>
<dbReference type="Gene3D" id="3.40.630.30">
    <property type="match status" value="1"/>
</dbReference>
<dbReference type="Proteomes" id="UP001230188">
    <property type="component" value="Unassembled WGS sequence"/>
</dbReference>
<comment type="caution">
    <text evidence="5">The sequence shown here is derived from an EMBL/GenBank/DDBJ whole genome shotgun (WGS) entry which is preliminary data.</text>
</comment>
<evidence type="ECO:0000313" key="6">
    <source>
        <dbReference type="Proteomes" id="UP001230188"/>
    </source>
</evidence>
<dbReference type="InterPro" id="IPR016181">
    <property type="entry name" value="Acyl_CoA_acyltransferase"/>
</dbReference>
<protein>
    <recommendedName>
        <fullName evidence="4">N-acetyltransferase domain-containing protein</fullName>
    </recommendedName>
</protein>
<gene>
    <name evidence="5" type="ORF">CTAYLR_005730</name>
</gene>
<dbReference type="Pfam" id="PF00583">
    <property type="entry name" value="Acetyltransf_1"/>
    <property type="match status" value="1"/>
</dbReference>
<dbReference type="AlphaFoldDB" id="A0AAD7XPC8"/>
<evidence type="ECO:0000259" key="4">
    <source>
        <dbReference type="PROSITE" id="PS51186"/>
    </source>
</evidence>
<dbReference type="EMBL" id="JAQMWT010000167">
    <property type="protein sequence ID" value="KAJ8608516.1"/>
    <property type="molecule type" value="Genomic_DNA"/>
</dbReference>
<dbReference type="InterPro" id="IPR000182">
    <property type="entry name" value="GNAT_dom"/>
</dbReference>
<dbReference type="GO" id="GO:0031416">
    <property type="term" value="C:NatB complex"/>
    <property type="evidence" value="ECO:0007669"/>
    <property type="project" value="TreeGrafter"/>
</dbReference>
<dbReference type="InterPro" id="IPR051646">
    <property type="entry name" value="NatB_acetyltransferase_subunit"/>
</dbReference>
<keyword evidence="1" id="KW-0808">Transferase</keyword>
<dbReference type="GO" id="GO:0004596">
    <property type="term" value="F:protein-N-terminal amino-acid acetyltransferase activity"/>
    <property type="evidence" value="ECO:0007669"/>
    <property type="project" value="TreeGrafter"/>
</dbReference>
<keyword evidence="6" id="KW-1185">Reference proteome</keyword>
<accession>A0AAD7XPC8</accession>
<dbReference type="PANTHER" id="PTHR45910:SF1">
    <property type="entry name" value="N-ALPHA-ACETYLTRANSFERASE 20"/>
    <property type="match status" value="1"/>
</dbReference>
<dbReference type="PROSITE" id="PS51186">
    <property type="entry name" value="GNAT"/>
    <property type="match status" value="1"/>
</dbReference>
<reference evidence="5" key="1">
    <citation type="submission" date="2023-01" db="EMBL/GenBank/DDBJ databases">
        <title>Metagenome sequencing of chrysophaentin producing Chrysophaeum taylorii.</title>
        <authorList>
            <person name="Davison J."/>
            <person name="Bewley C."/>
        </authorList>
    </citation>
    <scope>NUCLEOTIDE SEQUENCE</scope>
    <source>
        <strain evidence="5">NIES-1699</strain>
    </source>
</reference>
<name>A0AAD7XPC8_9STRA</name>
<comment type="similarity">
    <text evidence="3">Belongs to the acetyltransferase family. ARD1 subfamily.</text>
</comment>
<feature type="domain" description="N-acetyltransferase" evidence="4">
    <location>
        <begin position="2"/>
        <end position="151"/>
    </location>
</feature>
<dbReference type="FunFam" id="3.40.630.30:FF:000034">
    <property type="entry name" value="N-alpha-acetyltransferase 20"/>
    <property type="match status" value="1"/>
</dbReference>
<evidence type="ECO:0000313" key="5">
    <source>
        <dbReference type="EMBL" id="KAJ8608516.1"/>
    </source>
</evidence>
<evidence type="ECO:0000256" key="1">
    <source>
        <dbReference type="ARBA" id="ARBA00022679"/>
    </source>
</evidence>
<dbReference type="SUPFAM" id="SSF55729">
    <property type="entry name" value="Acyl-CoA N-acyltransferases (Nat)"/>
    <property type="match status" value="1"/>
</dbReference>
<dbReference type="PANTHER" id="PTHR45910">
    <property type="entry name" value="N-ALPHA-ACETYLTRANSFERASE 20"/>
    <property type="match status" value="1"/>
</dbReference>
<sequence>MTTTRSFRCDDMFRFNNINLDALTETYNVSFYYQYLATWPDYFKAEEHPNGRLMGYIMGKAEGDGELWHGHVTAVTVAPEFRRRSLATKLMLSLEETSDKVFNAYFVDLFVRVSNNLAIGMYERLGYSIYRRVLGYYSGEEDAFDMRKALPRDVHQKSIVPLPHPITPDDLEW</sequence>
<dbReference type="CDD" id="cd04301">
    <property type="entry name" value="NAT_SF"/>
    <property type="match status" value="1"/>
</dbReference>
<keyword evidence="2" id="KW-0012">Acyltransferase</keyword>
<proteinExistence type="inferred from homology"/>
<evidence type="ECO:0000256" key="2">
    <source>
        <dbReference type="ARBA" id="ARBA00023315"/>
    </source>
</evidence>
<evidence type="ECO:0000256" key="3">
    <source>
        <dbReference type="ARBA" id="ARBA00025786"/>
    </source>
</evidence>